<dbReference type="Pfam" id="PF20684">
    <property type="entry name" value="Fung_rhodopsin"/>
    <property type="match status" value="1"/>
</dbReference>
<feature type="transmembrane region" description="Helical" evidence="6">
    <location>
        <begin position="82"/>
        <end position="101"/>
    </location>
</feature>
<keyword evidence="9" id="KW-1185">Reference proteome</keyword>
<gene>
    <name evidence="8" type="ORF">AWRI4620_LOCUS6726</name>
</gene>
<name>A0A9N8KIA8_9PEZI</name>
<dbReference type="Proteomes" id="UP000745764">
    <property type="component" value="Unassembled WGS sequence"/>
</dbReference>
<evidence type="ECO:0000256" key="2">
    <source>
        <dbReference type="ARBA" id="ARBA00022692"/>
    </source>
</evidence>
<feature type="transmembrane region" description="Helical" evidence="6">
    <location>
        <begin position="12"/>
        <end position="32"/>
    </location>
</feature>
<evidence type="ECO:0000256" key="6">
    <source>
        <dbReference type="SAM" id="Phobius"/>
    </source>
</evidence>
<organism evidence="8 9">
    <name type="scientific">Aureobasidium uvarum</name>
    <dbReference type="NCBI Taxonomy" id="2773716"/>
    <lineage>
        <taxon>Eukaryota</taxon>
        <taxon>Fungi</taxon>
        <taxon>Dikarya</taxon>
        <taxon>Ascomycota</taxon>
        <taxon>Pezizomycotina</taxon>
        <taxon>Dothideomycetes</taxon>
        <taxon>Dothideomycetidae</taxon>
        <taxon>Dothideales</taxon>
        <taxon>Saccotheciaceae</taxon>
        <taxon>Aureobasidium</taxon>
    </lineage>
</organism>
<evidence type="ECO:0000313" key="8">
    <source>
        <dbReference type="EMBL" id="CAD0112471.1"/>
    </source>
</evidence>
<dbReference type="PANTHER" id="PTHR33048">
    <property type="entry name" value="PTH11-LIKE INTEGRAL MEMBRANE PROTEIN (AFU_ORTHOLOGUE AFUA_5G11245)"/>
    <property type="match status" value="1"/>
</dbReference>
<evidence type="ECO:0000259" key="7">
    <source>
        <dbReference type="Pfam" id="PF20684"/>
    </source>
</evidence>
<dbReference type="PANTHER" id="PTHR33048:SF47">
    <property type="entry name" value="INTEGRAL MEMBRANE PROTEIN-RELATED"/>
    <property type="match status" value="1"/>
</dbReference>
<sequence>MAHWGGRHGTTQVVIVFVFLVLAFIVLSLRLFTRVIVTRNHGPEDWVIAAAFVEVQNGQGLSQSMLSADDLLNLRKALYKAIPVYLAGLTLTKLSILLQYMRIFKDKTIQRVIIGMMIFVAAYET</sequence>
<keyword evidence="2 6" id="KW-0812">Transmembrane</keyword>
<evidence type="ECO:0000313" key="9">
    <source>
        <dbReference type="Proteomes" id="UP000745764"/>
    </source>
</evidence>
<dbReference type="InterPro" id="IPR052337">
    <property type="entry name" value="SAT4-like"/>
</dbReference>
<keyword evidence="4 6" id="KW-0472">Membrane</keyword>
<dbReference type="InterPro" id="IPR049326">
    <property type="entry name" value="Rhodopsin_dom_fungi"/>
</dbReference>
<evidence type="ECO:0000256" key="1">
    <source>
        <dbReference type="ARBA" id="ARBA00004141"/>
    </source>
</evidence>
<evidence type="ECO:0000256" key="4">
    <source>
        <dbReference type="ARBA" id="ARBA00023136"/>
    </source>
</evidence>
<keyword evidence="3 6" id="KW-1133">Transmembrane helix</keyword>
<evidence type="ECO:0000256" key="3">
    <source>
        <dbReference type="ARBA" id="ARBA00022989"/>
    </source>
</evidence>
<feature type="domain" description="Rhodopsin" evidence="7">
    <location>
        <begin position="29"/>
        <end position="123"/>
    </location>
</feature>
<comment type="similarity">
    <text evidence="5">Belongs to the SAT4 family.</text>
</comment>
<protein>
    <recommendedName>
        <fullName evidence="7">Rhodopsin domain-containing protein</fullName>
    </recommendedName>
</protein>
<evidence type="ECO:0000256" key="5">
    <source>
        <dbReference type="ARBA" id="ARBA00038359"/>
    </source>
</evidence>
<proteinExistence type="inferred from homology"/>
<reference evidence="8" key="1">
    <citation type="submission" date="2020-06" db="EMBL/GenBank/DDBJ databases">
        <authorList>
            <person name="Onetto C."/>
        </authorList>
    </citation>
    <scope>NUCLEOTIDE SEQUENCE</scope>
</reference>
<dbReference type="OrthoDB" id="444631at2759"/>
<comment type="caution">
    <text evidence="8">The sequence shown here is derived from an EMBL/GenBank/DDBJ whole genome shotgun (WGS) entry which is preliminary data.</text>
</comment>
<accession>A0A9N8KIA8</accession>
<dbReference type="EMBL" id="CAINUL010000015">
    <property type="protein sequence ID" value="CAD0112471.1"/>
    <property type="molecule type" value="Genomic_DNA"/>
</dbReference>
<comment type="subcellular location">
    <subcellularLocation>
        <location evidence="1">Membrane</location>
        <topology evidence="1">Multi-pass membrane protein</topology>
    </subcellularLocation>
</comment>
<dbReference type="AlphaFoldDB" id="A0A9N8KIA8"/>
<dbReference type="GO" id="GO:0016020">
    <property type="term" value="C:membrane"/>
    <property type="evidence" value="ECO:0007669"/>
    <property type="project" value="UniProtKB-SubCell"/>
</dbReference>